<organism evidence="1 2">
    <name type="scientific">Dyadobacter soli</name>
    <dbReference type="NCBI Taxonomy" id="659014"/>
    <lineage>
        <taxon>Bacteria</taxon>
        <taxon>Pseudomonadati</taxon>
        <taxon>Bacteroidota</taxon>
        <taxon>Cytophagia</taxon>
        <taxon>Cytophagales</taxon>
        <taxon>Spirosomataceae</taxon>
        <taxon>Dyadobacter</taxon>
    </lineage>
</organism>
<keyword evidence="2" id="KW-1185">Reference proteome</keyword>
<name>A0A1G6V1S7_9BACT</name>
<dbReference type="RefSeq" id="WP_090145683.1">
    <property type="nucleotide sequence ID" value="NZ_FNAN01000001.1"/>
</dbReference>
<dbReference type="OrthoDB" id="2680392at2"/>
<evidence type="ECO:0000313" key="2">
    <source>
        <dbReference type="Proteomes" id="UP000198748"/>
    </source>
</evidence>
<reference evidence="2" key="1">
    <citation type="submission" date="2016-10" db="EMBL/GenBank/DDBJ databases">
        <authorList>
            <person name="Varghese N."/>
            <person name="Submissions S."/>
        </authorList>
    </citation>
    <scope>NUCLEOTIDE SEQUENCE [LARGE SCALE GENOMIC DNA]</scope>
    <source>
        <strain evidence="2">DSM 25329</strain>
    </source>
</reference>
<evidence type="ECO:0000313" key="1">
    <source>
        <dbReference type="EMBL" id="SDD47451.1"/>
    </source>
</evidence>
<accession>A0A1G6V1S7</accession>
<dbReference type="STRING" id="659014.SAMN04487996_101112"/>
<dbReference type="InterPro" id="IPR024524">
    <property type="entry name" value="DUF3800"/>
</dbReference>
<proteinExistence type="predicted"/>
<protein>
    <recommendedName>
        <fullName evidence="3">DUF3800 domain-containing protein</fullName>
    </recommendedName>
</protein>
<sequence>MEFTLYLDESGDHGLEKIDPGFPVFTLCGIMFSNPGYRQMRDCLNSVKQHFWGEKEVILHSRDIRKCNKEFAVLLDLEVKRQFYEKLNHCIKNGSYRIIAAVIEKNKHAQTYGRIADNPYEIALSFIIERSIFLLDDVKADSKTINIVIEKRGRKEDQQLASHFEKIKARGTGFVSRERIQHYDVKIEFRDKKENINGLQVSDLIAYPISNHVMHPERANPAFDLIADKFYFKDGKRYGLKKFP</sequence>
<dbReference type="Pfam" id="PF12686">
    <property type="entry name" value="DUF3800"/>
    <property type="match status" value="1"/>
</dbReference>
<dbReference type="Proteomes" id="UP000198748">
    <property type="component" value="Unassembled WGS sequence"/>
</dbReference>
<dbReference type="EMBL" id="FNAN01000001">
    <property type="protein sequence ID" value="SDD47451.1"/>
    <property type="molecule type" value="Genomic_DNA"/>
</dbReference>
<dbReference type="AlphaFoldDB" id="A0A1G6V1S7"/>
<evidence type="ECO:0008006" key="3">
    <source>
        <dbReference type="Google" id="ProtNLM"/>
    </source>
</evidence>
<gene>
    <name evidence="1" type="ORF">SAMN04487996_101112</name>
</gene>